<evidence type="ECO:0000313" key="7">
    <source>
        <dbReference type="EMBL" id="KAK8779632.1"/>
    </source>
</evidence>
<evidence type="ECO:0000313" key="8">
    <source>
        <dbReference type="Proteomes" id="UP001321473"/>
    </source>
</evidence>
<dbReference type="AlphaFoldDB" id="A0AAQ4EYH0"/>
<sequence length="339" mass="36479">MPLDGTGTDSSPPESSVSPLIQDNTSEDHHVSEGIAQPLDFSEEMFTDIADGNKLSLDTSRKEKHQDPNEPQIPVSAYGMFFLDTRAVIKDQNPHASFSEVSKIAASMWEGLDESQKNEYAKKTEAAKCEYLKARSAYSCSLTSKSTDDQPGMTQESDSASSPTAATPPPEEPLSPMQGGNPLLNSAMAEGSPPHGYMTLPPPQDKPSSHQQLPSTQLGSPTLFRQSHHHAEVQKHCRAQLVASGPVFVPVCKAGLIPKPSASLSSQAPGSSGDAMNHRRPLSAAASRKRCTRNGCPNPPVESHEWDGFSLKSVFLDVKEPPPPPVPYCRLSREKTGQG</sequence>
<gene>
    <name evidence="7" type="ORF">V5799_019024</name>
</gene>
<reference evidence="7 8" key="1">
    <citation type="journal article" date="2023" name="Arcadia Sci">
        <title>De novo assembly of a long-read Amblyomma americanum tick genome.</title>
        <authorList>
            <person name="Chou S."/>
            <person name="Poskanzer K.E."/>
            <person name="Rollins M."/>
            <person name="Thuy-Boun P.S."/>
        </authorList>
    </citation>
    <scope>NUCLEOTIDE SEQUENCE [LARGE SCALE GENOMIC DNA]</scope>
    <source>
        <strain evidence="7">F_SG_1</strain>
        <tissue evidence="7">Salivary glands</tissue>
    </source>
</reference>
<keyword evidence="2 4" id="KW-0238">DNA-binding</keyword>
<dbReference type="SUPFAM" id="SSF47095">
    <property type="entry name" value="HMG-box"/>
    <property type="match status" value="1"/>
</dbReference>
<feature type="domain" description="HMG box" evidence="6">
    <location>
        <begin position="71"/>
        <end position="139"/>
    </location>
</feature>
<dbReference type="PANTHER" id="PTHR45781">
    <property type="entry name" value="AGAP000281-PA"/>
    <property type="match status" value="1"/>
</dbReference>
<feature type="compositionally biased region" description="Low complexity" evidence="5">
    <location>
        <begin position="156"/>
        <end position="165"/>
    </location>
</feature>
<organism evidence="7 8">
    <name type="scientific">Amblyomma americanum</name>
    <name type="common">Lone star tick</name>
    <dbReference type="NCBI Taxonomy" id="6943"/>
    <lineage>
        <taxon>Eukaryota</taxon>
        <taxon>Metazoa</taxon>
        <taxon>Ecdysozoa</taxon>
        <taxon>Arthropoda</taxon>
        <taxon>Chelicerata</taxon>
        <taxon>Arachnida</taxon>
        <taxon>Acari</taxon>
        <taxon>Parasitiformes</taxon>
        <taxon>Ixodida</taxon>
        <taxon>Ixodoidea</taxon>
        <taxon>Ixodidae</taxon>
        <taxon>Amblyomminae</taxon>
        <taxon>Amblyomma</taxon>
    </lineage>
</organism>
<comment type="caution">
    <text evidence="7">The sequence shown here is derived from an EMBL/GenBank/DDBJ whole genome shotgun (WGS) entry which is preliminary data.</text>
</comment>
<evidence type="ECO:0000256" key="4">
    <source>
        <dbReference type="PROSITE-ProRule" id="PRU00267"/>
    </source>
</evidence>
<protein>
    <recommendedName>
        <fullName evidence="6">HMG box domain-containing protein</fullName>
    </recommendedName>
</protein>
<feature type="compositionally biased region" description="Basic and acidic residues" evidence="5">
    <location>
        <begin position="59"/>
        <end position="68"/>
    </location>
</feature>
<dbReference type="PANTHER" id="PTHR45781:SF1">
    <property type="entry name" value="HMG BOX DOMAIN-CONTAINING PROTEIN"/>
    <property type="match status" value="1"/>
</dbReference>
<dbReference type="EMBL" id="JARKHS020009608">
    <property type="protein sequence ID" value="KAK8779632.1"/>
    <property type="molecule type" value="Genomic_DNA"/>
</dbReference>
<feature type="compositionally biased region" description="Polar residues" evidence="5">
    <location>
        <begin position="7"/>
        <end position="24"/>
    </location>
</feature>
<proteinExistence type="predicted"/>
<dbReference type="InterPro" id="IPR051365">
    <property type="entry name" value="TOX_HMG-box_domain"/>
</dbReference>
<feature type="DNA-binding region" description="HMG box" evidence="4">
    <location>
        <begin position="71"/>
        <end position="139"/>
    </location>
</feature>
<keyword evidence="8" id="KW-1185">Reference proteome</keyword>
<evidence type="ECO:0000256" key="2">
    <source>
        <dbReference type="ARBA" id="ARBA00023125"/>
    </source>
</evidence>
<dbReference type="GO" id="GO:0006357">
    <property type="term" value="P:regulation of transcription by RNA polymerase II"/>
    <property type="evidence" value="ECO:0007669"/>
    <property type="project" value="TreeGrafter"/>
</dbReference>
<evidence type="ECO:0000256" key="1">
    <source>
        <dbReference type="ARBA" id="ARBA00004123"/>
    </source>
</evidence>
<comment type="subcellular location">
    <subcellularLocation>
        <location evidence="1">Nucleus</location>
    </subcellularLocation>
</comment>
<feature type="compositionally biased region" description="Polar residues" evidence="5">
    <location>
        <begin position="209"/>
        <end position="221"/>
    </location>
</feature>
<feature type="region of interest" description="Disordered" evidence="5">
    <location>
        <begin position="142"/>
        <end position="221"/>
    </location>
</feature>
<dbReference type="GO" id="GO:0005634">
    <property type="term" value="C:nucleus"/>
    <property type="evidence" value="ECO:0007669"/>
    <property type="project" value="UniProtKB-SubCell"/>
</dbReference>
<name>A0AAQ4EYH0_AMBAM</name>
<feature type="region of interest" description="Disordered" evidence="5">
    <location>
        <begin position="318"/>
        <end position="339"/>
    </location>
</feature>
<dbReference type="PROSITE" id="PS50118">
    <property type="entry name" value="HMG_BOX_2"/>
    <property type="match status" value="1"/>
</dbReference>
<accession>A0AAQ4EYH0</accession>
<dbReference type="Gene3D" id="1.10.30.10">
    <property type="entry name" value="High mobility group box domain"/>
    <property type="match status" value="1"/>
</dbReference>
<evidence type="ECO:0000259" key="6">
    <source>
        <dbReference type="PROSITE" id="PS50118"/>
    </source>
</evidence>
<evidence type="ECO:0000256" key="5">
    <source>
        <dbReference type="SAM" id="MobiDB-lite"/>
    </source>
</evidence>
<feature type="compositionally biased region" description="Low complexity" evidence="5">
    <location>
        <begin position="260"/>
        <end position="273"/>
    </location>
</feature>
<keyword evidence="3 4" id="KW-0539">Nucleus</keyword>
<dbReference type="InterPro" id="IPR036910">
    <property type="entry name" value="HMG_box_dom_sf"/>
</dbReference>
<dbReference type="SMART" id="SM00398">
    <property type="entry name" value="HMG"/>
    <property type="match status" value="1"/>
</dbReference>
<dbReference type="Pfam" id="PF00505">
    <property type="entry name" value="HMG_box"/>
    <property type="match status" value="1"/>
</dbReference>
<feature type="region of interest" description="Disordered" evidence="5">
    <location>
        <begin position="260"/>
        <end position="306"/>
    </location>
</feature>
<dbReference type="Proteomes" id="UP001321473">
    <property type="component" value="Unassembled WGS sequence"/>
</dbReference>
<dbReference type="GO" id="GO:0031490">
    <property type="term" value="F:chromatin DNA binding"/>
    <property type="evidence" value="ECO:0007669"/>
    <property type="project" value="TreeGrafter"/>
</dbReference>
<dbReference type="InterPro" id="IPR009071">
    <property type="entry name" value="HMG_box_dom"/>
</dbReference>
<evidence type="ECO:0000256" key="3">
    <source>
        <dbReference type="ARBA" id="ARBA00023242"/>
    </source>
</evidence>
<feature type="region of interest" description="Disordered" evidence="5">
    <location>
        <begin position="1"/>
        <end position="74"/>
    </location>
</feature>